<name>A0AAV9I7X4_9RHOD</name>
<keyword evidence="3" id="KW-1185">Reference proteome</keyword>
<dbReference type="Pfam" id="PF00536">
    <property type="entry name" value="SAM_1"/>
    <property type="match status" value="1"/>
</dbReference>
<reference evidence="2 3" key="1">
    <citation type="submission" date="2022-07" db="EMBL/GenBank/DDBJ databases">
        <title>Genome-wide signatures of adaptation to extreme environments.</title>
        <authorList>
            <person name="Cho C.H."/>
            <person name="Yoon H.S."/>
        </authorList>
    </citation>
    <scope>NUCLEOTIDE SEQUENCE [LARGE SCALE GENOMIC DNA]</scope>
    <source>
        <strain evidence="2 3">108.79 E11</strain>
    </source>
</reference>
<gene>
    <name evidence="2" type="ORF">GAYE_PCTG30G0750</name>
</gene>
<accession>A0AAV9I7X4</accession>
<organism evidence="2 3">
    <name type="scientific">Galdieria yellowstonensis</name>
    <dbReference type="NCBI Taxonomy" id="3028027"/>
    <lineage>
        <taxon>Eukaryota</taxon>
        <taxon>Rhodophyta</taxon>
        <taxon>Bangiophyceae</taxon>
        <taxon>Galdieriales</taxon>
        <taxon>Galdieriaceae</taxon>
        <taxon>Galdieria</taxon>
    </lineage>
</organism>
<dbReference type="SUPFAM" id="SSF47769">
    <property type="entry name" value="SAM/Pointed domain"/>
    <property type="match status" value="1"/>
</dbReference>
<proteinExistence type="predicted"/>
<comment type="caution">
    <text evidence="2">The sequence shown here is derived from an EMBL/GenBank/DDBJ whole genome shotgun (WGS) entry which is preliminary data.</text>
</comment>
<feature type="domain" description="SAM" evidence="1">
    <location>
        <begin position="65"/>
        <end position="112"/>
    </location>
</feature>
<dbReference type="Proteomes" id="UP001300502">
    <property type="component" value="Unassembled WGS sequence"/>
</dbReference>
<evidence type="ECO:0000259" key="1">
    <source>
        <dbReference type="Pfam" id="PF00536"/>
    </source>
</evidence>
<dbReference type="EMBL" id="JANCYU010000008">
    <property type="protein sequence ID" value="KAK4522860.1"/>
    <property type="molecule type" value="Genomic_DNA"/>
</dbReference>
<dbReference type="AlphaFoldDB" id="A0AAV9I7X4"/>
<sequence length="164" mass="19108">MSCPICQQSLDTYSLLGRIEHVDNCLIAQDDTHRSNSITTIESYFPSTNPSIPKKRKELPSTFKKFLQSLGLENYLKVFIREEIEPEILLQCNFKDLKNIGLSKAAATRILHLRRQLLAVCIFSRKKSRQVRHIPKKSIFYCPFSSLLSSFDGWHPEVVQYRYR</sequence>
<dbReference type="InterPro" id="IPR013761">
    <property type="entry name" value="SAM/pointed_sf"/>
</dbReference>
<dbReference type="Gene3D" id="1.10.150.50">
    <property type="entry name" value="Transcription Factor, Ets-1"/>
    <property type="match status" value="1"/>
</dbReference>
<protein>
    <recommendedName>
        <fullName evidence="1">SAM domain-containing protein</fullName>
    </recommendedName>
</protein>
<evidence type="ECO:0000313" key="2">
    <source>
        <dbReference type="EMBL" id="KAK4522860.1"/>
    </source>
</evidence>
<evidence type="ECO:0000313" key="3">
    <source>
        <dbReference type="Proteomes" id="UP001300502"/>
    </source>
</evidence>
<dbReference type="InterPro" id="IPR001660">
    <property type="entry name" value="SAM"/>
</dbReference>